<evidence type="ECO:0000313" key="1">
    <source>
        <dbReference type="EMBL" id="KAF7275577.1"/>
    </source>
</evidence>
<feature type="non-terminal residue" evidence="1">
    <location>
        <position position="39"/>
    </location>
</feature>
<gene>
    <name evidence="1" type="ORF">GWI33_011580</name>
</gene>
<organism evidence="1 2">
    <name type="scientific">Rhynchophorus ferrugineus</name>
    <name type="common">Red palm weevil</name>
    <name type="synonym">Curculio ferrugineus</name>
    <dbReference type="NCBI Taxonomy" id="354439"/>
    <lineage>
        <taxon>Eukaryota</taxon>
        <taxon>Metazoa</taxon>
        <taxon>Ecdysozoa</taxon>
        <taxon>Arthropoda</taxon>
        <taxon>Hexapoda</taxon>
        <taxon>Insecta</taxon>
        <taxon>Pterygota</taxon>
        <taxon>Neoptera</taxon>
        <taxon>Endopterygota</taxon>
        <taxon>Coleoptera</taxon>
        <taxon>Polyphaga</taxon>
        <taxon>Cucujiformia</taxon>
        <taxon>Curculionidae</taxon>
        <taxon>Dryophthorinae</taxon>
        <taxon>Rhynchophorus</taxon>
    </lineage>
</organism>
<proteinExistence type="predicted"/>
<dbReference type="AlphaFoldDB" id="A0A834IKC8"/>
<name>A0A834IKC8_RHYFE</name>
<dbReference type="EMBL" id="JAACXV010009772">
    <property type="protein sequence ID" value="KAF7275577.1"/>
    <property type="molecule type" value="Genomic_DNA"/>
</dbReference>
<sequence length="39" mass="4363">MRLSTRPAKAGVKIHVLAMRKTVDSLGTEQYEIGRHIAK</sequence>
<accession>A0A834IKC8</accession>
<protein>
    <submittedName>
        <fullName evidence="1">Uncharacterized protein</fullName>
    </submittedName>
</protein>
<evidence type="ECO:0000313" key="2">
    <source>
        <dbReference type="Proteomes" id="UP000625711"/>
    </source>
</evidence>
<reference evidence="1" key="1">
    <citation type="submission" date="2020-08" db="EMBL/GenBank/DDBJ databases">
        <title>Genome sequencing and assembly of the red palm weevil Rhynchophorus ferrugineus.</title>
        <authorList>
            <person name="Dias G.B."/>
            <person name="Bergman C.M."/>
            <person name="Manee M."/>
        </authorList>
    </citation>
    <scope>NUCLEOTIDE SEQUENCE</scope>
    <source>
        <strain evidence="1">AA-2017</strain>
        <tissue evidence="1">Whole larva</tissue>
    </source>
</reference>
<keyword evidence="2" id="KW-1185">Reference proteome</keyword>
<comment type="caution">
    <text evidence="1">The sequence shown here is derived from an EMBL/GenBank/DDBJ whole genome shotgun (WGS) entry which is preliminary data.</text>
</comment>
<dbReference type="Proteomes" id="UP000625711">
    <property type="component" value="Unassembled WGS sequence"/>
</dbReference>